<sequence>MYPHHNTPDESDDTTGEDHTRGGDDTDGVVIPLPRPAADDDIENLPNIGSDQPVWWYDQQRQRGSDRQFSGYVAPVFGTDGEQLRSDLAAIIRDLLDWANKQSRKESTEDGEAA</sequence>
<protein>
    <submittedName>
        <fullName evidence="2">Uncharacterized protein</fullName>
    </submittedName>
</protein>
<accession>A0A4D4JJ25</accession>
<keyword evidence="3" id="KW-1185">Reference proteome</keyword>
<reference evidence="3" key="1">
    <citation type="submission" date="2019-04" db="EMBL/GenBank/DDBJ databases">
        <title>Draft genome sequence of Pseudonocardiaceae bacterium SL3-2-4.</title>
        <authorList>
            <person name="Ningsih F."/>
            <person name="Yokota A."/>
            <person name="Sakai Y."/>
            <person name="Nanatani K."/>
            <person name="Yabe S."/>
            <person name="Oetari A."/>
            <person name="Sjamsuridzal W."/>
        </authorList>
    </citation>
    <scope>NUCLEOTIDE SEQUENCE [LARGE SCALE GENOMIC DNA]</scope>
    <source>
        <strain evidence="3">SL3-2-4</strain>
    </source>
</reference>
<proteinExistence type="predicted"/>
<evidence type="ECO:0000313" key="3">
    <source>
        <dbReference type="Proteomes" id="UP000298860"/>
    </source>
</evidence>
<gene>
    <name evidence="2" type="ORF">GTS_55360</name>
</gene>
<name>A0A4D4JJ25_9PSEU</name>
<evidence type="ECO:0000256" key="1">
    <source>
        <dbReference type="SAM" id="MobiDB-lite"/>
    </source>
</evidence>
<dbReference type="EMBL" id="BJFL01000065">
    <property type="protein sequence ID" value="GDY33903.1"/>
    <property type="molecule type" value="Genomic_DNA"/>
</dbReference>
<dbReference type="RefSeq" id="WP_137816812.1">
    <property type="nucleotide sequence ID" value="NZ_BJFL01000065.1"/>
</dbReference>
<dbReference type="OrthoDB" id="3690828at2"/>
<dbReference type="Proteomes" id="UP000298860">
    <property type="component" value="Unassembled WGS sequence"/>
</dbReference>
<feature type="region of interest" description="Disordered" evidence="1">
    <location>
        <begin position="1"/>
        <end position="52"/>
    </location>
</feature>
<dbReference type="AlphaFoldDB" id="A0A4D4JJ25"/>
<comment type="caution">
    <text evidence="2">The sequence shown here is derived from an EMBL/GenBank/DDBJ whole genome shotgun (WGS) entry which is preliminary data.</text>
</comment>
<evidence type="ECO:0000313" key="2">
    <source>
        <dbReference type="EMBL" id="GDY33903.1"/>
    </source>
</evidence>
<organism evidence="2 3">
    <name type="scientific">Gandjariella thermophila</name>
    <dbReference type="NCBI Taxonomy" id="1931992"/>
    <lineage>
        <taxon>Bacteria</taxon>
        <taxon>Bacillati</taxon>
        <taxon>Actinomycetota</taxon>
        <taxon>Actinomycetes</taxon>
        <taxon>Pseudonocardiales</taxon>
        <taxon>Pseudonocardiaceae</taxon>
        <taxon>Gandjariella</taxon>
    </lineage>
</organism>